<evidence type="ECO:0000313" key="1">
    <source>
        <dbReference type="Proteomes" id="UP000887565"/>
    </source>
</evidence>
<evidence type="ECO:0000313" key="2">
    <source>
        <dbReference type="WBParaSite" id="nRc.2.0.1.t01011-RA"/>
    </source>
</evidence>
<protein>
    <submittedName>
        <fullName evidence="2">Uncharacterized protein</fullName>
    </submittedName>
</protein>
<dbReference type="AlphaFoldDB" id="A0A915HI68"/>
<name>A0A915HI68_ROMCU</name>
<accession>A0A915HI68</accession>
<dbReference type="Proteomes" id="UP000887565">
    <property type="component" value="Unplaced"/>
</dbReference>
<keyword evidence="1" id="KW-1185">Reference proteome</keyword>
<organism evidence="1 2">
    <name type="scientific">Romanomermis culicivorax</name>
    <name type="common">Nematode worm</name>
    <dbReference type="NCBI Taxonomy" id="13658"/>
    <lineage>
        <taxon>Eukaryota</taxon>
        <taxon>Metazoa</taxon>
        <taxon>Ecdysozoa</taxon>
        <taxon>Nematoda</taxon>
        <taxon>Enoplea</taxon>
        <taxon>Dorylaimia</taxon>
        <taxon>Mermithida</taxon>
        <taxon>Mermithoidea</taxon>
        <taxon>Mermithidae</taxon>
        <taxon>Romanomermis</taxon>
    </lineage>
</organism>
<proteinExistence type="predicted"/>
<reference evidence="2" key="1">
    <citation type="submission" date="2022-11" db="UniProtKB">
        <authorList>
            <consortium name="WormBaseParasite"/>
        </authorList>
    </citation>
    <scope>IDENTIFICATION</scope>
</reference>
<dbReference type="WBParaSite" id="nRc.2.0.1.t01011-RA">
    <property type="protein sequence ID" value="nRc.2.0.1.t01011-RA"/>
    <property type="gene ID" value="nRc.2.0.1.g01011"/>
</dbReference>
<sequence length="75" mass="8084">MSVADSVGISSVSVPDFTNPESRSVFVAPKIVLSKRMLGNEDLLGTVIQDALGVVLDGRLRNLETQLTRKVENAE</sequence>